<proteinExistence type="predicted"/>
<dbReference type="Pfam" id="PF22148">
    <property type="entry name" value="Fervidolysin_NPro-like"/>
    <property type="match status" value="1"/>
</dbReference>
<dbReference type="STRING" id="1742973.COMA2_250009"/>
<dbReference type="InterPro" id="IPR054399">
    <property type="entry name" value="Fervidolysin-like_N_prodom"/>
</dbReference>
<dbReference type="AlphaFoldDB" id="A0A0S4LGL6"/>
<sequence length="128" mass="14737">MTCLPAPSRMTQLLTLTMCVSAVWLSVSCDATNQHLTEPHTFARPTKPPAKRFAPYEVLVKFKDGISQERIMSLLTESRTEVITEIQRGRLYHVRILHDRSVESVIAQFASYPEVEYAESNYRYETQK</sequence>
<evidence type="ECO:0000313" key="3">
    <source>
        <dbReference type="EMBL" id="CUS36645.1"/>
    </source>
</evidence>
<feature type="chain" id="PRO_5006624009" description="Fervidolysin-like N-terminal prodomain domain-containing protein" evidence="1">
    <location>
        <begin position="32"/>
        <end position="128"/>
    </location>
</feature>
<reference evidence="4" key="1">
    <citation type="submission" date="2015-10" db="EMBL/GenBank/DDBJ databases">
        <authorList>
            <person name="Luecker S."/>
            <person name="Luecker S."/>
        </authorList>
    </citation>
    <scope>NUCLEOTIDE SEQUENCE [LARGE SCALE GENOMIC DNA]</scope>
</reference>
<dbReference type="EMBL" id="CZPZ01000018">
    <property type="protein sequence ID" value="CUS36645.1"/>
    <property type="molecule type" value="Genomic_DNA"/>
</dbReference>
<feature type="signal peptide" evidence="1">
    <location>
        <begin position="1"/>
        <end position="31"/>
    </location>
</feature>
<evidence type="ECO:0000256" key="1">
    <source>
        <dbReference type="SAM" id="SignalP"/>
    </source>
</evidence>
<name>A0A0S4LGL6_9BACT</name>
<dbReference type="Proteomes" id="UP000198736">
    <property type="component" value="Unassembled WGS sequence"/>
</dbReference>
<feature type="domain" description="Fervidolysin-like N-terminal prodomain" evidence="2">
    <location>
        <begin position="46"/>
        <end position="121"/>
    </location>
</feature>
<organism evidence="3 4">
    <name type="scientific">Candidatus Nitrospira nitrificans</name>
    <dbReference type="NCBI Taxonomy" id="1742973"/>
    <lineage>
        <taxon>Bacteria</taxon>
        <taxon>Pseudomonadati</taxon>
        <taxon>Nitrospirota</taxon>
        <taxon>Nitrospiria</taxon>
        <taxon>Nitrospirales</taxon>
        <taxon>Nitrospiraceae</taxon>
        <taxon>Nitrospira</taxon>
    </lineage>
</organism>
<keyword evidence="4" id="KW-1185">Reference proteome</keyword>
<evidence type="ECO:0000313" key="4">
    <source>
        <dbReference type="Proteomes" id="UP000198736"/>
    </source>
</evidence>
<evidence type="ECO:0000259" key="2">
    <source>
        <dbReference type="Pfam" id="PF22148"/>
    </source>
</evidence>
<dbReference type="RefSeq" id="WP_407919013.1">
    <property type="nucleotide sequence ID" value="NZ_CZPZ01000018.1"/>
</dbReference>
<protein>
    <recommendedName>
        <fullName evidence="2">Fervidolysin-like N-terminal prodomain domain-containing protein</fullName>
    </recommendedName>
</protein>
<keyword evidence="1" id="KW-0732">Signal</keyword>
<gene>
    <name evidence="3" type="ORF">COMA2_250009</name>
</gene>
<accession>A0A0S4LGL6</accession>